<evidence type="ECO:0000256" key="2">
    <source>
        <dbReference type="ARBA" id="ARBA00009160"/>
    </source>
</evidence>
<keyword evidence="3" id="KW-0812">Transmembrane</keyword>
<comment type="subcellular location">
    <subcellularLocation>
        <location evidence="1">Mitochondrion outer membrane</location>
        <topology evidence="1">Multi-pass membrane protein</topology>
    </subcellularLocation>
</comment>
<dbReference type="GeneID" id="109533295"/>
<keyword evidence="4" id="KW-1133">Transmembrane helix</keyword>
<evidence type="ECO:0008006" key="8">
    <source>
        <dbReference type="Google" id="ProtNLM"/>
    </source>
</evidence>
<proteinExistence type="inferred from homology"/>
<reference evidence="6" key="2">
    <citation type="submission" date="2024-08" db="UniProtKB">
        <authorList>
            <consortium name="EnsemblMetazoa"/>
        </authorList>
    </citation>
    <scope>IDENTIFICATION</scope>
</reference>
<keyword evidence="7" id="KW-1185">Reference proteome</keyword>
<accession>A0AAR5P0V1</accession>
<dbReference type="RefSeq" id="XP_019754141.1">
    <property type="nucleotide sequence ID" value="XM_019898582.1"/>
</dbReference>
<dbReference type="Pfam" id="PF04930">
    <property type="entry name" value="FUN14"/>
    <property type="match status" value="1"/>
</dbReference>
<evidence type="ECO:0000256" key="3">
    <source>
        <dbReference type="ARBA" id="ARBA00022692"/>
    </source>
</evidence>
<keyword evidence="5" id="KW-0472">Membrane</keyword>
<dbReference type="PANTHER" id="PTHR21346:SF0">
    <property type="entry name" value="RE45833P"/>
    <property type="match status" value="1"/>
</dbReference>
<reference evidence="7" key="1">
    <citation type="journal article" date="2013" name="Genome Biol.">
        <title>Draft genome of the mountain pine beetle, Dendroctonus ponderosae Hopkins, a major forest pest.</title>
        <authorList>
            <person name="Keeling C.I."/>
            <person name="Yuen M.M."/>
            <person name="Liao N.Y."/>
            <person name="Docking T.R."/>
            <person name="Chan S.K."/>
            <person name="Taylor G.A."/>
            <person name="Palmquist D.L."/>
            <person name="Jackman S.D."/>
            <person name="Nguyen A."/>
            <person name="Li M."/>
            <person name="Henderson H."/>
            <person name="Janes J.K."/>
            <person name="Zhao Y."/>
            <person name="Pandoh P."/>
            <person name="Moore R."/>
            <person name="Sperling F.A."/>
            <person name="Huber D.P."/>
            <person name="Birol I."/>
            <person name="Jones S.J."/>
            <person name="Bohlmann J."/>
        </authorList>
    </citation>
    <scope>NUCLEOTIDE SEQUENCE</scope>
</reference>
<dbReference type="KEGG" id="dpa:109533295"/>
<dbReference type="EnsemblMetazoa" id="XM_019898582.1">
    <property type="protein sequence ID" value="XP_019754141.1"/>
    <property type="gene ID" value="LOC109533295"/>
</dbReference>
<dbReference type="Proteomes" id="UP000019118">
    <property type="component" value="Unassembled WGS sequence"/>
</dbReference>
<dbReference type="AlphaFoldDB" id="A0AAR5P0V1"/>
<dbReference type="GO" id="GO:0005741">
    <property type="term" value="C:mitochondrial outer membrane"/>
    <property type="evidence" value="ECO:0007669"/>
    <property type="project" value="UniProtKB-SubCell"/>
</dbReference>
<organism evidence="6 7">
    <name type="scientific">Dendroctonus ponderosae</name>
    <name type="common">Mountain pine beetle</name>
    <dbReference type="NCBI Taxonomy" id="77166"/>
    <lineage>
        <taxon>Eukaryota</taxon>
        <taxon>Metazoa</taxon>
        <taxon>Ecdysozoa</taxon>
        <taxon>Arthropoda</taxon>
        <taxon>Hexapoda</taxon>
        <taxon>Insecta</taxon>
        <taxon>Pterygota</taxon>
        <taxon>Neoptera</taxon>
        <taxon>Endopterygota</taxon>
        <taxon>Coleoptera</taxon>
        <taxon>Polyphaga</taxon>
        <taxon>Cucujiformia</taxon>
        <taxon>Curculionidae</taxon>
        <taxon>Scolytinae</taxon>
        <taxon>Dendroctonus</taxon>
    </lineage>
</organism>
<dbReference type="InterPro" id="IPR007014">
    <property type="entry name" value="FUN14"/>
</dbReference>
<evidence type="ECO:0000256" key="5">
    <source>
        <dbReference type="ARBA" id="ARBA00023136"/>
    </source>
</evidence>
<evidence type="ECO:0000313" key="6">
    <source>
        <dbReference type="EnsemblMetazoa" id="XP_019754141.1"/>
    </source>
</evidence>
<sequence>MAAEAADDARNAISRFFNNIGKSDATKQVIIGAVSGFATGFISAKAGKTVALSVGGGIIILQVANDQGIIKVNYNKVNRKIDKVADKVEEVLTGRSASWTDKVVNFTKRNTPFTVGFVGGVLIGVGISA</sequence>
<comment type="similarity">
    <text evidence="2">Belongs to the FUN14 family.</text>
</comment>
<name>A0AAR5P0V1_DENPD</name>
<protein>
    <recommendedName>
        <fullName evidence="8">FUN14 domain-containing protein 1</fullName>
    </recommendedName>
</protein>
<dbReference type="PANTHER" id="PTHR21346">
    <property type="entry name" value="FUN14 DOMAIN CONTAINING"/>
    <property type="match status" value="1"/>
</dbReference>
<evidence type="ECO:0000313" key="7">
    <source>
        <dbReference type="Proteomes" id="UP000019118"/>
    </source>
</evidence>
<evidence type="ECO:0000256" key="1">
    <source>
        <dbReference type="ARBA" id="ARBA00004374"/>
    </source>
</evidence>
<dbReference type="GO" id="GO:0000422">
    <property type="term" value="P:autophagy of mitochondrion"/>
    <property type="evidence" value="ECO:0007669"/>
    <property type="project" value="TreeGrafter"/>
</dbReference>
<evidence type="ECO:0000256" key="4">
    <source>
        <dbReference type="ARBA" id="ARBA00022989"/>
    </source>
</evidence>